<proteinExistence type="inferred from homology"/>
<dbReference type="Gene3D" id="3.30.70.1710">
    <property type="match status" value="1"/>
</dbReference>
<dbReference type="PATRIC" id="fig|1423796.3.peg.1461"/>
<dbReference type="OrthoDB" id="9812608at2"/>
<feature type="domain" description="BMC" evidence="5">
    <location>
        <begin position="4"/>
        <end position="89"/>
    </location>
</feature>
<dbReference type="Proteomes" id="UP000051638">
    <property type="component" value="Unassembled WGS sequence"/>
</dbReference>
<evidence type="ECO:0000256" key="2">
    <source>
        <dbReference type="ARBA" id="ARBA00024446"/>
    </source>
</evidence>
<feature type="region of interest" description="Disordered" evidence="4">
    <location>
        <begin position="94"/>
        <end position="126"/>
    </location>
</feature>
<organism evidence="6 7">
    <name type="scientific">Loigolactobacillus rennini DSM 20253</name>
    <dbReference type="NCBI Taxonomy" id="1423796"/>
    <lineage>
        <taxon>Bacteria</taxon>
        <taxon>Bacillati</taxon>
        <taxon>Bacillota</taxon>
        <taxon>Bacilli</taxon>
        <taxon>Lactobacillales</taxon>
        <taxon>Lactobacillaceae</taxon>
        <taxon>Loigolactobacillus</taxon>
    </lineage>
</organism>
<dbReference type="InterPro" id="IPR050575">
    <property type="entry name" value="BMC_shell"/>
</dbReference>
<dbReference type="SUPFAM" id="SSF143414">
    <property type="entry name" value="CcmK-like"/>
    <property type="match status" value="1"/>
</dbReference>
<dbReference type="PANTHER" id="PTHR33941:SF11">
    <property type="entry name" value="BACTERIAL MICROCOMPARTMENT SHELL PROTEIN PDUJ"/>
    <property type="match status" value="1"/>
</dbReference>
<evidence type="ECO:0000256" key="3">
    <source>
        <dbReference type="PROSITE-ProRule" id="PRU01278"/>
    </source>
</evidence>
<evidence type="ECO:0000256" key="4">
    <source>
        <dbReference type="SAM" id="MobiDB-lite"/>
    </source>
</evidence>
<dbReference type="AlphaFoldDB" id="A0A0R2DAB9"/>
<gene>
    <name evidence="6" type="ORF">FC24_GL001434</name>
</gene>
<reference evidence="6 7" key="1">
    <citation type="journal article" date="2015" name="Genome Announc.">
        <title>Expanding the biotechnology potential of lactobacilli through comparative genomics of 213 strains and associated genera.</title>
        <authorList>
            <person name="Sun Z."/>
            <person name="Harris H.M."/>
            <person name="McCann A."/>
            <person name="Guo C."/>
            <person name="Argimon S."/>
            <person name="Zhang W."/>
            <person name="Yang X."/>
            <person name="Jeffery I.B."/>
            <person name="Cooney J.C."/>
            <person name="Kagawa T.F."/>
            <person name="Liu W."/>
            <person name="Song Y."/>
            <person name="Salvetti E."/>
            <person name="Wrobel A."/>
            <person name="Rasinkangas P."/>
            <person name="Parkhill J."/>
            <person name="Rea M.C."/>
            <person name="O'Sullivan O."/>
            <person name="Ritari J."/>
            <person name="Douillard F.P."/>
            <person name="Paul Ross R."/>
            <person name="Yang R."/>
            <person name="Briner A.E."/>
            <person name="Felis G.E."/>
            <person name="de Vos W.M."/>
            <person name="Barrangou R."/>
            <person name="Klaenhammer T.R."/>
            <person name="Caufield P.W."/>
            <person name="Cui Y."/>
            <person name="Zhang H."/>
            <person name="O'Toole P.W."/>
        </authorList>
    </citation>
    <scope>NUCLEOTIDE SEQUENCE [LARGE SCALE GENOMIC DNA]</scope>
    <source>
        <strain evidence="6 7">DSM 20253</strain>
    </source>
</reference>
<comment type="subcellular location">
    <subcellularLocation>
        <location evidence="1">Bacterial microcompartment</location>
    </subcellularLocation>
</comment>
<dbReference type="Pfam" id="PF00936">
    <property type="entry name" value="BMC"/>
    <property type="match status" value="1"/>
</dbReference>
<feature type="compositionally biased region" description="Basic and acidic residues" evidence="4">
    <location>
        <begin position="94"/>
        <end position="112"/>
    </location>
</feature>
<dbReference type="InterPro" id="IPR000249">
    <property type="entry name" value="BMC_dom"/>
</dbReference>
<dbReference type="EMBL" id="AYYI01000038">
    <property type="protein sequence ID" value="KRM97670.1"/>
    <property type="molecule type" value="Genomic_DNA"/>
</dbReference>
<dbReference type="InterPro" id="IPR037233">
    <property type="entry name" value="CcmK-like_sf"/>
</dbReference>
<evidence type="ECO:0000256" key="1">
    <source>
        <dbReference type="ARBA" id="ARBA00024322"/>
    </source>
</evidence>
<dbReference type="STRING" id="1423796.FC24_GL001434"/>
<evidence type="ECO:0000259" key="5">
    <source>
        <dbReference type="PROSITE" id="PS51930"/>
    </source>
</evidence>
<dbReference type="RefSeq" id="WP_057874001.1">
    <property type="nucleotide sequence ID" value="NZ_AYYI01000038.1"/>
</dbReference>
<comment type="caution">
    <text evidence="6">The sequence shown here is derived from an EMBL/GenBank/DDBJ whole genome shotgun (WGS) entry which is preliminary data.</text>
</comment>
<protein>
    <submittedName>
        <fullName evidence="6">Microcompartments protein</fullName>
    </submittedName>
</protein>
<keyword evidence="2" id="KW-1283">Bacterial microcompartment</keyword>
<dbReference type="GO" id="GO:0031469">
    <property type="term" value="C:bacterial microcompartment"/>
    <property type="evidence" value="ECO:0007669"/>
    <property type="project" value="UniProtKB-SubCell"/>
</dbReference>
<name>A0A0R2DAB9_9LACO</name>
<dbReference type="PANTHER" id="PTHR33941">
    <property type="entry name" value="PROPANEDIOL UTILIZATION PROTEIN PDUA"/>
    <property type="match status" value="1"/>
</dbReference>
<evidence type="ECO:0000313" key="6">
    <source>
        <dbReference type="EMBL" id="KRM97670.1"/>
    </source>
</evidence>
<dbReference type="InterPro" id="IPR044872">
    <property type="entry name" value="CcmK/CsoS1_BMC"/>
</dbReference>
<comment type="similarity">
    <text evidence="3">Belongs to the bacterial microcompartments protein family.</text>
</comment>
<dbReference type="SMART" id="SM00877">
    <property type="entry name" value="BMC"/>
    <property type="match status" value="1"/>
</dbReference>
<accession>A0A0R2DAB9</accession>
<evidence type="ECO:0000313" key="7">
    <source>
        <dbReference type="Proteomes" id="UP000051638"/>
    </source>
</evidence>
<dbReference type="PROSITE" id="PS51930">
    <property type="entry name" value="BMC_2"/>
    <property type="match status" value="1"/>
</dbReference>
<sequence>MSKALGMVEVVGYACAVNVADIMTKTADVIIKGVQRARGSGWLTIKVTGDVGAVQASVTAGKAQAQQDHLFVTSKVIPRLATDVAPVFLPHASKPLDKKKSTVPTKADKTIEEPTPEQTDDKQVTVEKPKKPTYTCNLCHDPACPRKKGEPRASCIHFKELDAGNSDESTQK</sequence>
<keyword evidence="7" id="KW-1185">Reference proteome</keyword>